<dbReference type="AlphaFoldDB" id="A0A8H3TP05"/>
<comment type="subcellular location">
    <subcellularLocation>
        <location evidence="1">Nucleus</location>
    </subcellularLocation>
</comment>
<dbReference type="GO" id="GO:1990526">
    <property type="term" value="C:Ste12p-Dig1p-Dig2p complex"/>
    <property type="evidence" value="ECO:0007669"/>
    <property type="project" value="TreeGrafter"/>
</dbReference>
<dbReference type="Pfam" id="PF00096">
    <property type="entry name" value="zf-C2H2"/>
    <property type="match status" value="2"/>
</dbReference>
<evidence type="ECO:0000313" key="13">
    <source>
        <dbReference type="EMBL" id="GHJ84602.1"/>
    </source>
</evidence>
<dbReference type="InterPro" id="IPR052127">
    <property type="entry name" value="STE12_transcription_factor"/>
</dbReference>
<feature type="compositionally biased region" description="Basic and acidic residues" evidence="11">
    <location>
        <begin position="22"/>
        <end position="38"/>
    </location>
</feature>
<gene>
    <name evidence="13" type="ORF">NliqN6_1004</name>
</gene>
<comment type="caution">
    <text evidence="13">The sequence shown here is derived from an EMBL/GenBank/DDBJ whole genome shotgun (WGS) entry which is preliminary data.</text>
</comment>
<keyword evidence="3" id="KW-0677">Repeat</keyword>
<keyword evidence="4 10" id="KW-0863">Zinc-finger</keyword>
<name>A0A8H3TP05_9TREE</name>
<evidence type="ECO:0000256" key="10">
    <source>
        <dbReference type="PROSITE-ProRule" id="PRU00042"/>
    </source>
</evidence>
<sequence>MLGDERSWLSDYIRQPTNGMLKSREPKLRRKDRSDQSLDRSSSIHASSTPTTAQPDIHTDTMPNISLPPPPDVQPRPLTTREAQLVDHLVRLQLFLATGPGSWQIHGAMSNETIHPLRDHWESFPGNQPADAASFISSPHPALNRFLLPNGEHVSCVYWNGLYQITGTDIVRALAFRFEAFGRPVRTAMIKKFEEGVFSDLRNLKPGEDASLEKPKAIERVPGSAIQAWMYSDPEEAEGLLLPSFLPLPRFSVPHDRLFLDALERDLKREKDGLQATTEVIGEPARSFRWDPSRSLFEQFAASESTCVRSFSNPPDHSSVCLEERNTQIAAGAGSLTADKINDTLSLGALPQLPMPSGMDYGRKPVLVSLFEGAPAYKQRKKKPLSQTTAKNAESKYSHSSGNENGINNYTHDNTNKKDKQDHDHLALEDASQPESCVVTRTVKTDFLQAEYFQQEETAIDRHVTATCFEPTAMIKCLRSGNNASDAPACVADDHPPEFSLTDQAAVSEPVMGSPPSLQPNQWKPYPYASGDSQPIHRKDAASPMLSGGHCVSLPKSHRLTNHHSLLRETHNEESTNCPSQTLSDTSVSVTTGRMFQCPLDTCGRLFKRLEHLKRHVRTHTQERPYVCTHCRKRFSRSDNLTQHLKIHDKVTRNERGRPENDEKLVKLLEARVETLSGSAFDRTQFGYSHGQGPGRVFEPTADFIVGSSREKGRYIAQSSIRQSALANRRSIYPEWQQLASSSNSLGPMFRNDGRHAAPAYPYTLPLKDQNQLHCSPLLSRSGTRSPPMASLGYVVVGQSDTADMTLPAQRLGRPRVSVPAFRYSPYSPSRAGLALQGHVEPPVVPGCSAIVIQPSVGAFLDPFQRDIVLARSINDGNSALIMQGPKIDESQSLELEVKDFPQSVVERHGPLGTNLTGSQSKDSAEIPTVPAYEHSVLPANIERPEGTQQMEGPESPEALAFSGMLVTASYEPAEAADWPSDATCINDHQSLVRELLPPG</sequence>
<keyword evidence="5" id="KW-0862">Zinc</keyword>
<keyword evidence="14" id="KW-1185">Reference proteome</keyword>
<dbReference type="PANTHER" id="PTHR47427:SF1">
    <property type="entry name" value="PROTEIN STE12"/>
    <property type="match status" value="1"/>
</dbReference>
<evidence type="ECO:0000256" key="5">
    <source>
        <dbReference type="ARBA" id="ARBA00022833"/>
    </source>
</evidence>
<keyword evidence="7" id="KW-0804">Transcription</keyword>
<organism evidence="13 14">
    <name type="scientific">Naganishia liquefaciens</name>
    <dbReference type="NCBI Taxonomy" id="104408"/>
    <lineage>
        <taxon>Eukaryota</taxon>
        <taxon>Fungi</taxon>
        <taxon>Dikarya</taxon>
        <taxon>Basidiomycota</taxon>
        <taxon>Agaricomycotina</taxon>
        <taxon>Tremellomycetes</taxon>
        <taxon>Filobasidiales</taxon>
        <taxon>Filobasidiaceae</taxon>
        <taxon>Naganishia</taxon>
    </lineage>
</organism>
<evidence type="ECO:0000256" key="8">
    <source>
        <dbReference type="ARBA" id="ARBA00023242"/>
    </source>
</evidence>
<dbReference type="SUPFAM" id="SSF57667">
    <property type="entry name" value="beta-beta-alpha zinc fingers"/>
    <property type="match status" value="1"/>
</dbReference>
<dbReference type="Gene3D" id="3.30.160.60">
    <property type="entry name" value="Classic Zinc Finger"/>
    <property type="match status" value="2"/>
</dbReference>
<dbReference type="GO" id="GO:1990527">
    <property type="term" value="C:Tec1p-Ste12p-Dig1p complex"/>
    <property type="evidence" value="ECO:0007669"/>
    <property type="project" value="TreeGrafter"/>
</dbReference>
<dbReference type="InterPro" id="IPR003120">
    <property type="entry name" value="Ste12"/>
</dbReference>
<keyword evidence="2" id="KW-0479">Metal-binding</keyword>
<accession>A0A8H3TP05</accession>
<dbReference type="PROSITE" id="PS00028">
    <property type="entry name" value="ZINC_FINGER_C2H2_1"/>
    <property type="match status" value="2"/>
</dbReference>
<evidence type="ECO:0000256" key="4">
    <source>
        <dbReference type="ARBA" id="ARBA00022771"/>
    </source>
</evidence>
<dbReference type="PROSITE" id="PS50157">
    <property type="entry name" value="ZINC_FINGER_C2H2_2"/>
    <property type="match status" value="2"/>
</dbReference>
<feature type="compositionally biased region" description="Basic and acidic residues" evidence="11">
    <location>
        <begin position="414"/>
        <end position="428"/>
    </location>
</feature>
<evidence type="ECO:0000256" key="3">
    <source>
        <dbReference type="ARBA" id="ARBA00022737"/>
    </source>
</evidence>
<evidence type="ECO:0000256" key="1">
    <source>
        <dbReference type="ARBA" id="ARBA00004123"/>
    </source>
</evidence>
<evidence type="ECO:0000256" key="6">
    <source>
        <dbReference type="ARBA" id="ARBA00023015"/>
    </source>
</evidence>
<evidence type="ECO:0000256" key="11">
    <source>
        <dbReference type="SAM" id="MobiDB-lite"/>
    </source>
</evidence>
<keyword evidence="8" id="KW-0539">Nucleus</keyword>
<evidence type="ECO:0000256" key="2">
    <source>
        <dbReference type="ARBA" id="ARBA00022723"/>
    </source>
</evidence>
<comment type="similarity">
    <text evidence="9">Belongs to the STE12 transcription factor family.</text>
</comment>
<dbReference type="FunFam" id="3.30.160.60:FF:000072">
    <property type="entry name" value="zinc finger protein 143 isoform X1"/>
    <property type="match status" value="1"/>
</dbReference>
<feature type="compositionally biased region" description="Polar residues" evidence="11">
    <location>
        <begin position="44"/>
        <end position="54"/>
    </location>
</feature>
<evidence type="ECO:0000256" key="9">
    <source>
        <dbReference type="ARBA" id="ARBA00024345"/>
    </source>
</evidence>
<dbReference type="Proteomes" id="UP000620104">
    <property type="component" value="Unassembled WGS sequence"/>
</dbReference>
<dbReference type="EMBL" id="BLZA01000009">
    <property type="protein sequence ID" value="GHJ84602.1"/>
    <property type="molecule type" value="Genomic_DNA"/>
</dbReference>
<dbReference type="GO" id="GO:0000978">
    <property type="term" value="F:RNA polymerase II cis-regulatory region sequence-specific DNA binding"/>
    <property type="evidence" value="ECO:0007669"/>
    <property type="project" value="UniProtKB-ARBA"/>
</dbReference>
<dbReference type="GO" id="GO:0005634">
    <property type="term" value="C:nucleus"/>
    <property type="evidence" value="ECO:0007669"/>
    <property type="project" value="UniProtKB-SubCell"/>
</dbReference>
<keyword evidence="6" id="KW-0805">Transcription regulation</keyword>
<dbReference type="InterPro" id="IPR036236">
    <property type="entry name" value="Znf_C2H2_sf"/>
</dbReference>
<feature type="region of interest" description="Disordered" evidence="11">
    <location>
        <begin position="378"/>
        <end position="434"/>
    </location>
</feature>
<dbReference type="GO" id="GO:0000981">
    <property type="term" value="F:DNA-binding transcription factor activity, RNA polymerase II-specific"/>
    <property type="evidence" value="ECO:0007669"/>
    <property type="project" value="UniProtKB-ARBA"/>
</dbReference>
<feature type="domain" description="C2H2-type" evidence="12">
    <location>
        <begin position="626"/>
        <end position="648"/>
    </location>
</feature>
<protein>
    <recommendedName>
        <fullName evidence="12">C2H2-type domain-containing protein</fullName>
    </recommendedName>
</protein>
<dbReference type="GO" id="GO:0008270">
    <property type="term" value="F:zinc ion binding"/>
    <property type="evidence" value="ECO:0007669"/>
    <property type="project" value="UniProtKB-KW"/>
</dbReference>
<dbReference type="FunFam" id="3.30.160.60:FF:001182">
    <property type="entry name" value="Zinc finger, C2H2 type"/>
    <property type="match status" value="1"/>
</dbReference>
<dbReference type="SMART" id="SM00355">
    <property type="entry name" value="ZnF_C2H2"/>
    <property type="match status" value="2"/>
</dbReference>
<evidence type="ECO:0000313" key="14">
    <source>
        <dbReference type="Proteomes" id="UP000620104"/>
    </source>
</evidence>
<dbReference type="InterPro" id="IPR013087">
    <property type="entry name" value="Znf_C2H2_type"/>
</dbReference>
<feature type="domain" description="C2H2-type" evidence="12">
    <location>
        <begin position="596"/>
        <end position="625"/>
    </location>
</feature>
<dbReference type="SMART" id="SM00424">
    <property type="entry name" value="STE"/>
    <property type="match status" value="1"/>
</dbReference>
<reference evidence="13" key="1">
    <citation type="submission" date="2020-07" db="EMBL/GenBank/DDBJ databases">
        <title>Draft Genome Sequence of a Deep-Sea Yeast, Naganishia (Cryptococcus) liquefaciens strain N6.</title>
        <authorList>
            <person name="Han Y.W."/>
            <person name="Kajitani R."/>
            <person name="Morimoto H."/>
            <person name="Parhat M."/>
            <person name="Tsubouchi H."/>
            <person name="Bakenova O."/>
            <person name="Ogata M."/>
            <person name="Argunhan B."/>
            <person name="Aoki R."/>
            <person name="Kajiwara S."/>
            <person name="Itoh T."/>
            <person name="Iwasaki H."/>
        </authorList>
    </citation>
    <scope>NUCLEOTIDE SEQUENCE</scope>
    <source>
        <strain evidence="13">N6</strain>
    </source>
</reference>
<evidence type="ECO:0000256" key="7">
    <source>
        <dbReference type="ARBA" id="ARBA00023163"/>
    </source>
</evidence>
<evidence type="ECO:0000259" key="12">
    <source>
        <dbReference type="PROSITE" id="PS50157"/>
    </source>
</evidence>
<feature type="compositionally biased region" description="Polar residues" evidence="11">
    <location>
        <begin position="398"/>
        <end position="413"/>
    </location>
</feature>
<dbReference type="Pfam" id="PF02200">
    <property type="entry name" value="STE"/>
    <property type="match status" value="1"/>
</dbReference>
<dbReference type="OrthoDB" id="1095242at2759"/>
<proteinExistence type="inferred from homology"/>
<dbReference type="PANTHER" id="PTHR47427">
    <property type="entry name" value="PROTEIN STE12"/>
    <property type="match status" value="1"/>
</dbReference>
<feature type="region of interest" description="Disordered" evidence="11">
    <location>
        <begin position="1"/>
        <end position="77"/>
    </location>
</feature>